<dbReference type="GO" id="GO:0006620">
    <property type="term" value="P:post-translational protein targeting to endoplasmic reticulum membrane"/>
    <property type="evidence" value="ECO:0007669"/>
    <property type="project" value="TreeGrafter"/>
</dbReference>
<dbReference type="GO" id="GO:0060090">
    <property type="term" value="F:molecular adaptor activity"/>
    <property type="evidence" value="ECO:0007669"/>
    <property type="project" value="TreeGrafter"/>
</dbReference>
<sequence length="199" mass="21721">MSTKAEELKAQGNTLYGQGNYAGSYQKYCEAIAEDPNNAVFYFNRAAASLALKKYINALDDAQKATTLNPSYTKAWARTAAIAEKLSLWATAQDAYNHAISTLKNTSDLSPQDCTDKKREFESAITRAATSAGHKANQPWYRALPLFKQNRLQQGSLPSSGFSILGAAGVGVFVVICAPLPQQHFEAGYNQLQEMQASR</sequence>
<dbReference type="OrthoDB" id="2423701at2759"/>
<gene>
    <name evidence="3" type="ORF">HMN09_00899400</name>
</gene>
<dbReference type="PANTHER" id="PTHR45831">
    <property type="entry name" value="LD24721P"/>
    <property type="match status" value="1"/>
</dbReference>
<dbReference type="SMART" id="SM00028">
    <property type="entry name" value="TPR"/>
    <property type="match status" value="3"/>
</dbReference>
<evidence type="ECO:0000313" key="4">
    <source>
        <dbReference type="Proteomes" id="UP000613580"/>
    </source>
</evidence>
<dbReference type="EMBL" id="JACAZE010000012">
    <property type="protein sequence ID" value="KAF7302648.1"/>
    <property type="molecule type" value="Genomic_DNA"/>
</dbReference>
<dbReference type="AlphaFoldDB" id="A0A8H6SP79"/>
<dbReference type="Gene3D" id="1.25.40.10">
    <property type="entry name" value="Tetratricopeptide repeat domain"/>
    <property type="match status" value="1"/>
</dbReference>
<accession>A0A8H6SP79</accession>
<dbReference type="GO" id="GO:0016020">
    <property type="term" value="C:membrane"/>
    <property type="evidence" value="ECO:0007669"/>
    <property type="project" value="TreeGrafter"/>
</dbReference>
<dbReference type="SUPFAM" id="SSF48452">
    <property type="entry name" value="TPR-like"/>
    <property type="match status" value="1"/>
</dbReference>
<dbReference type="InterPro" id="IPR047150">
    <property type="entry name" value="SGT"/>
</dbReference>
<proteinExistence type="predicted"/>
<name>A0A8H6SP79_MYCCL</name>
<dbReference type="GO" id="GO:0072380">
    <property type="term" value="C:TRC complex"/>
    <property type="evidence" value="ECO:0007669"/>
    <property type="project" value="TreeGrafter"/>
</dbReference>
<dbReference type="Proteomes" id="UP000613580">
    <property type="component" value="Unassembled WGS sequence"/>
</dbReference>
<comment type="caution">
    <text evidence="3">The sequence shown here is derived from an EMBL/GenBank/DDBJ whole genome shotgun (WGS) entry which is preliminary data.</text>
</comment>
<evidence type="ECO:0000256" key="1">
    <source>
        <dbReference type="ARBA" id="ARBA00022737"/>
    </source>
</evidence>
<keyword evidence="1" id="KW-0677">Repeat</keyword>
<dbReference type="InterPro" id="IPR019734">
    <property type="entry name" value="TPR_rpt"/>
</dbReference>
<reference evidence="3" key="1">
    <citation type="submission" date="2020-05" db="EMBL/GenBank/DDBJ databases">
        <title>Mycena genomes resolve the evolution of fungal bioluminescence.</title>
        <authorList>
            <person name="Tsai I.J."/>
        </authorList>
    </citation>
    <scope>NUCLEOTIDE SEQUENCE</scope>
    <source>
        <strain evidence="3">110903Hualien_Pintung</strain>
    </source>
</reference>
<evidence type="ECO:0000256" key="2">
    <source>
        <dbReference type="ARBA" id="ARBA00022803"/>
    </source>
</evidence>
<keyword evidence="2" id="KW-0802">TPR repeat</keyword>
<evidence type="ECO:0000313" key="3">
    <source>
        <dbReference type="EMBL" id="KAF7302648.1"/>
    </source>
</evidence>
<dbReference type="PANTHER" id="PTHR45831:SF2">
    <property type="entry name" value="LD24721P"/>
    <property type="match status" value="1"/>
</dbReference>
<protein>
    <submittedName>
        <fullName evidence="3">TPR-like protein</fullName>
    </submittedName>
</protein>
<dbReference type="InterPro" id="IPR011990">
    <property type="entry name" value="TPR-like_helical_dom_sf"/>
</dbReference>
<keyword evidence="4" id="KW-1185">Reference proteome</keyword>
<organism evidence="3 4">
    <name type="scientific">Mycena chlorophos</name>
    <name type="common">Agaric fungus</name>
    <name type="synonym">Agaricus chlorophos</name>
    <dbReference type="NCBI Taxonomy" id="658473"/>
    <lineage>
        <taxon>Eukaryota</taxon>
        <taxon>Fungi</taxon>
        <taxon>Dikarya</taxon>
        <taxon>Basidiomycota</taxon>
        <taxon>Agaricomycotina</taxon>
        <taxon>Agaricomycetes</taxon>
        <taxon>Agaricomycetidae</taxon>
        <taxon>Agaricales</taxon>
        <taxon>Marasmiineae</taxon>
        <taxon>Mycenaceae</taxon>
        <taxon>Mycena</taxon>
    </lineage>
</organism>